<gene>
    <name evidence="2" type="ORF">F7O84_02575</name>
</gene>
<keyword evidence="1" id="KW-1133">Transmembrane helix</keyword>
<dbReference type="AlphaFoldDB" id="A0A7V7QNV9"/>
<name>A0A7V7QNV9_9FIRM</name>
<comment type="caution">
    <text evidence="2">The sequence shown here is derived from an EMBL/GenBank/DDBJ whole genome shotgun (WGS) entry which is preliminary data.</text>
</comment>
<evidence type="ECO:0000313" key="3">
    <source>
        <dbReference type="Proteomes" id="UP000461768"/>
    </source>
</evidence>
<dbReference type="Proteomes" id="UP000461768">
    <property type="component" value="Unassembled WGS sequence"/>
</dbReference>
<reference evidence="2 3" key="2">
    <citation type="submission" date="2020-02" db="EMBL/GenBank/DDBJ databases">
        <title>Candidatus Galacturonibacter soehngenii shows hetero-acetogenic catabolism of galacturonic acid but lacks a canonical carbon monoxide dehydrogenase/acetyl-CoA synthase complex.</title>
        <authorList>
            <person name="Diender M."/>
            <person name="Stouten G.R."/>
            <person name="Petersen J.F."/>
            <person name="Nielsen P.H."/>
            <person name="Dueholm M.S."/>
            <person name="Pronk J.T."/>
            <person name="Van Loosdrecht M.C.M."/>
        </authorList>
    </citation>
    <scope>NUCLEOTIDE SEQUENCE [LARGE SCALE GENOMIC DNA]</scope>
    <source>
        <strain evidence="2">GalUA</strain>
    </source>
</reference>
<protein>
    <submittedName>
        <fullName evidence="2">Sigma-E processing peptidase SpoIIGA</fullName>
    </submittedName>
</protein>
<dbReference type="EMBL" id="WAGX01000003">
    <property type="protein sequence ID" value="KAB1440729.1"/>
    <property type="molecule type" value="Genomic_DNA"/>
</dbReference>
<dbReference type="InterPro" id="IPR005081">
    <property type="entry name" value="SpoIIGA"/>
</dbReference>
<feature type="transmembrane region" description="Helical" evidence="1">
    <location>
        <begin position="92"/>
        <end position="109"/>
    </location>
</feature>
<dbReference type="GO" id="GO:0030436">
    <property type="term" value="P:asexual sporulation"/>
    <property type="evidence" value="ECO:0007669"/>
    <property type="project" value="InterPro"/>
</dbReference>
<dbReference type="OrthoDB" id="2690199at2"/>
<sequence>MYYELYVDVLFLINMCMNFFILSIIKKVLRCTATYLRIFLISVISSMLTIIIIVLPLKGIIIKYILIHLGINVVSTKIALKLKGRINILKAVALLYILTFLFGGILNFLTFGRDFNAEQLLLSGLVVFILIRGAIIIYTFYKRNLGRICQVTISQNYRQLNMKGLVDTGNSLVEPFSKKPVNIVPFEVIKDLLTQKQISYIKTFLEYETFDSNVEWDELNQICYVPYCSVGKKNGLLPAIKVEKINIIHGEKVIEVKGPMIGICQNEFMSDKRYQIILNPKLVD</sequence>
<proteinExistence type="predicted"/>
<keyword evidence="3" id="KW-1185">Reference proteome</keyword>
<feature type="transmembrane region" description="Helical" evidence="1">
    <location>
        <begin position="37"/>
        <end position="55"/>
    </location>
</feature>
<dbReference type="GO" id="GO:0004190">
    <property type="term" value="F:aspartic-type endopeptidase activity"/>
    <property type="evidence" value="ECO:0007669"/>
    <property type="project" value="InterPro"/>
</dbReference>
<evidence type="ECO:0000313" key="2">
    <source>
        <dbReference type="EMBL" id="KAB1440729.1"/>
    </source>
</evidence>
<organism evidence="2 3">
    <name type="scientific">Candidatus Galacturonatibacter soehngenii</name>
    <dbReference type="NCBI Taxonomy" id="2307010"/>
    <lineage>
        <taxon>Bacteria</taxon>
        <taxon>Bacillati</taxon>
        <taxon>Bacillota</taxon>
        <taxon>Clostridia</taxon>
        <taxon>Lachnospirales</taxon>
        <taxon>Lachnospiraceae</taxon>
        <taxon>Candidatus Galacturonatibacter</taxon>
    </lineage>
</organism>
<reference evidence="2 3" key="1">
    <citation type="submission" date="2019-09" db="EMBL/GenBank/DDBJ databases">
        <authorList>
            <person name="Valk L.C."/>
        </authorList>
    </citation>
    <scope>NUCLEOTIDE SEQUENCE [LARGE SCALE GENOMIC DNA]</scope>
    <source>
        <strain evidence="2">GalUA</strain>
    </source>
</reference>
<dbReference type="GO" id="GO:0006508">
    <property type="term" value="P:proteolysis"/>
    <property type="evidence" value="ECO:0007669"/>
    <property type="project" value="InterPro"/>
</dbReference>
<dbReference type="RefSeq" id="WP_151141562.1">
    <property type="nucleotide sequence ID" value="NZ_WAGX01000003.1"/>
</dbReference>
<keyword evidence="1" id="KW-0812">Transmembrane</keyword>
<accession>A0A7V7QNV9</accession>
<evidence type="ECO:0000256" key="1">
    <source>
        <dbReference type="SAM" id="Phobius"/>
    </source>
</evidence>
<feature type="transmembrane region" description="Helical" evidence="1">
    <location>
        <begin position="121"/>
        <end position="141"/>
    </location>
</feature>
<keyword evidence="1" id="KW-0472">Membrane</keyword>
<dbReference type="Pfam" id="PF03419">
    <property type="entry name" value="Peptidase_U4"/>
    <property type="match status" value="1"/>
</dbReference>
<feature type="transmembrane region" description="Helical" evidence="1">
    <location>
        <begin position="61"/>
        <end position="80"/>
    </location>
</feature>
<feature type="transmembrane region" description="Helical" evidence="1">
    <location>
        <begin position="6"/>
        <end position="25"/>
    </location>
</feature>